<dbReference type="Proteomes" id="UP001140510">
    <property type="component" value="Unassembled WGS sequence"/>
</dbReference>
<protein>
    <submittedName>
        <fullName evidence="1">Uncharacterized protein</fullName>
    </submittedName>
</protein>
<dbReference type="PANTHER" id="PTHR38696:SF1">
    <property type="entry name" value="MEDIATOR OF RNA POLYMERASE II TRANSCRIPTION SUBUNIT 13"/>
    <property type="match status" value="1"/>
</dbReference>
<keyword evidence="2" id="KW-1185">Reference proteome</keyword>
<sequence>MSMHSADDLRFLRFPSDVVDQCRNTVLSVGRGGIQKEEFNLSGYPWAATGSGAMDARRLIAASLGTLHGLGWVLTLNTDVLPARLGPEWVSKVTEYSAGIQEIKFHGYRWATGGKETMRVRELLLTMLGVLEEEGWTVYASIDQNASGGDQNTSETDTWHLCRPKGWTPGHPVYYGR</sequence>
<dbReference type="AlphaFoldDB" id="A0A9W9D5X9"/>
<dbReference type="OrthoDB" id="58379at2759"/>
<gene>
    <name evidence="1" type="ORF">N0V91_006759</name>
</gene>
<dbReference type="EMBL" id="JAPEVA010000055">
    <property type="protein sequence ID" value="KAJ4403013.1"/>
    <property type="molecule type" value="Genomic_DNA"/>
</dbReference>
<organism evidence="1 2">
    <name type="scientific">Didymella pomorum</name>
    <dbReference type="NCBI Taxonomy" id="749634"/>
    <lineage>
        <taxon>Eukaryota</taxon>
        <taxon>Fungi</taxon>
        <taxon>Dikarya</taxon>
        <taxon>Ascomycota</taxon>
        <taxon>Pezizomycotina</taxon>
        <taxon>Dothideomycetes</taxon>
        <taxon>Pleosporomycetidae</taxon>
        <taxon>Pleosporales</taxon>
        <taxon>Pleosporineae</taxon>
        <taxon>Didymellaceae</taxon>
        <taxon>Didymella</taxon>
    </lineage>
</organism>
<comment type="caution">
    <text evidence="1">The sequence shown here is derived from an EMBL/GenBank/DDBJ whole genome shotgun (WGS) entry which is preliminary data.</text>
</comment>
<dbReference type="PANTHER" id="PTHR38696">
    <property type="entry name" value="MEDIATOR OF RNA POLYMERASE II TRANSCRIPTION SUBUNIT 13"/>
    <property type="match status" value="1"/>
</dbReference>
<evidence type="ECO:0000313" key="2">
    <source>
        <dbReference type="Proteomes" id="UP001140510"/>
    </source>
</evidence>
<accession>A0A9W9D5X9</accession>
<name>A0A9W9D5X9_9PLEO</name>
<evidence type="ECO:0000313" key="1">
    <source>
        <dbReference type="EMBL" id="KAJ4403013.1"/>
    </source>
</evidence>
<proteinExistence type="predicted"/>
<reference evidence="1" key="1">
    <citation type="submission" date="2022-10" db="EMBL/GenBank/DDBJ databases">
        <title>Tapping the CABI collections for fungal endophytes: first genome assemblies for Collariella, Neodidymelliopsis, Ascochyta clinopodiicola, Didymella pomorum, Didymosphaeria variabile, Neocosmospora piperis and Neocucurbitaria cava.</title>
        <authorList>
            <person name="Hill R."/>
        </authorList>
    </citation>
    <scope>NUCLEOTIDE SEQUENCE</scope>
    <source>
        <strain evidence="1">IMI 355091</strain>
    </source>
</reference>